<dbReference type="InterPro" id="IPR001675">
    <property type="entry name" value="Glyco_trans_29"/>
</dbReference>
<comment type="caution">
    <text evidence="13">The sequence shown here is derived from an EMBL/GenBank/DDBJ whole genome shotgun (WGS) entry which is preliminary data.</text>
</comment>
<dbReference type="Pfam" id="PF00777">
    <property type="entry name" value="Glyco_transf_29"/>
    <property type="match status" value="1"/>
</dbReference>
<evidence type="ECO:0000256" key="12">
    <source>
        <dbReference type="PIRSR" id="PIRSR005557-2"/>
    </source>
</evidence>
<dbReference type="Proteomes" id="UP001059041">
    <property type="component" value="Linkage Group LG21"/>
</dbReference>
<evidence type="ECO:0000256" key="4">
    <source>
        <dbReference type="ARBA" id="ARBA00022679"/>
    </source>
</evidence>
<keyword evidence="9" id="KW-0472">Membrane</keyword>
<comment type="subcellular location">
    <subcellularLocation>
        <location evidence="1">Golgi apparatus membrane</location>
        <topology evidence="1">Single-pass type II membrane protein</topology>
    </subcellularLocation>
</comment>
<evidence type="ECO:0000256" key="6">
    <source>
        <dbReference type="ARBA" id="ARBA00022968"/>
    </source>
</evidence>
<evidence type="ECO:0000256" key="5">
    <source>
        <dbReference type="ARBA" id="ARBA00022692"/>
    </source>
</evidence>
<evidence type="ECO:0008006" key="15">
    <source>
        <dbReference type="Google" id="ProtNLM"/>
    </source>
</evidence>
<dbReference type="GO" id="GO:0000139">
    <property type="term" value="C:Golgi membrane"/>
    <property type="evidence" value="ECO:0007669"/>
    <property type="project" value="UniProtKB-SubCell"/>
</dbReference>
<dbReference type="InterPro" id="IPR050943">
    <property type="entry name" value="Glycosyltr_29_Sialyltrsf"/>
</dbReference>
<keyword evidence="4" id="KW-0808">Transferase</keyword>
<sequence length="360" mass="41406">MAVLVLRWIFSLLTVIIISQSVCLIYNTSYSHNIGYAMTDTFYQLHCNKLREQFSSDIIKPAKRINIMKFTQDVSNFMNCPYRSNTSERELNKIRLNLYCNATGSLFLTKHNTAVNEEMPYETNMELTHKIDEELHKMLPEDFPWTSGGLGRCAVVGSGGILQNSSCGPEIDSADFVIRFNLAPVNDSDVGVKTHLVTINPSQIEKNYDLNQDTDPLVKHVSMYGNAHLILPAFSYLPNTKYAMTALQALRPIRPQQPVVFFSPSYLRNLDKFWKLRGLKEIRLSTGFMLINVALELCEDVHVYGFWPFDIDPQQRQVPHHYYDDRGPSRRKHRMPEEFLRLLRMHSQGALTLHLQPCTA</sequence>
<evidence type="ECO:0000256" key="10">
    <source>
        <dbReference type="ARBA" id="ARBA00023157"/>
    </source>
</evidence>
<dbReference type="InterPro" id="IPR038578">
    <property type="entry name" value="GT29-like_sf"/>
</dbReference>
<organism evidence="13 14">
    <name type="scientific">Triplophysa rosa</name>
    <name type="common">Cave loach</name>
    <dbReference type="NCBI Taxonomy" id="992332"/>
    <lineage>
        <taxon>Eukaryota</taxon>
        <taxon>Metazoa</taxon>
        <taxon>Chordata</taxon>
        <taxon>Craniata</taxon>
        <taxon>Vertebrata</taxon>
        <taxon>Euteleostomi</taxon>
        <taxon>Actinopterygii</taxon>
        <taxon>Neopterygii</taxon>
        <taxon>Teleostei</taxon>
        <taxon>Ostariophysi</taxon>
        <taxon>Cypriniformes</taxon>
        <taxon>Nemacheilidae</taxon>
        <taxon>Triplophysa</taxon>
    </lineage>
</organism>
<evidence type="ECO:0000256" key="7">
    <source>
        <dbReference type="ARBA" id="ARBA00022989"/>
    </source>
</evidence>
<dbReference type="EMBL" id="JAFHDT010000021">
    <property type="protein sequence ID" value="KAI7794654.1"/>
    <property type="molecule type" value="Genomic_DNA"/>
</dbReference>
<comment type="similarity">
    <text evidence="2">Belongs to the glycosyltransferase 29 family.</text>
</comment>
<keyword evidence="5" id="KW-0812">Transmembrane</keyword>
<proteinExistence type="inferred from homology"/>
<evidence type="ECO:0000256" key="8">
    <source>
        <dbReference type="ARBA" id="ARBA00023034"/>
    </source>
</evidence>
<reference evidence="13" key="1">
    <citation type="submission" date="2021-02" db="EMBL/GenBank/DDBJ databases">
        <title>Comparative genomics reveals that relaxation of natural selection precedes convergent phenotypic evolution of cavefish.</title>
        <authorList>
            <person name="Peng Z."/>
        </authorList>
    </citation>
    <scope>NUCLEOTIDE SEQUENCE</scope>
    <source>
        <tissue evidence="13">Muscle</tissue>
    </source>
</reference>
<keyword evidence="3" id="KW-0328">Glycosyltransferase</keyword>
<protein>
    <recommendedName>
        <fullName evidence="15">Alpha-2,8-sialyltransferase 8E</fullName>
    </recommendedName>
</protein>
<keyword evidence="8" id="KW-0333">Golgi apparatus</keyword>
<keyword evidence="7" id="KW-1133">Transmembrane helix</keyword>
<dbReference type="InterPro" id="IPR012163">
    <property type="entry name" value="Sialyl_trans"/>
</dbReference>
<dbReference type="AlphaFoldDB" id="A0A9W7TCW9"/>
<evidence type="ECO:0000313" key="14">
    <source>
        <dbReference type="Proteomes" id="UP001059041"/>
    </source>
</evidence>
<evidence type="ECO:0000256" key="11">
    <source>
        <dbReference type="ARBA" id="ARBA00023180"/>
    </source>
</evidence>
<feature type="disulfide bond" evidence="12">
    <location>
        <begin position="153"/>
        <end position="298"/>
    </location>
</feature>
<evidence type="ECO:0000313" key="13">
    <source>
        <dbReference type="EMBL" id="KAI7794654.1"/>
    </source>
</evidence>
<evidence type="ECO:0000256" key="2">
    <source>
        <dbReference type="ARBA" id="ARBA00006003"/>
    </source>
</evidence>
<name>A0A9W7TCW9_TRIRA</name>
<keyword evidence="14" id="KW-1185">Reference proteome</keyword>
<dbReference type="GO" id="GO:0006491">
    <property type="term" value="P:N-glycan processing"/>
    <property type="evidence" value="ECO:0007669"/>
    <property type="project" value="TreeGrafter"/>
</dbReference>
<gene>
    <name evidence="13" type="ORF">IRJ41_020524</name>
</gene>
<keyword evidence="11" id="KW-0325">Glycoprotein</keyword>
<keyword evidence="10" id="KW-1015">Disulfide bond</keyword>
<evidence type="ECO:0000256" key="1">
    <source>
        <dbReference type="ARBA" id="ARBA00004323"/>
    </source>
</evidence>
<dbReference type="Gene3D" id="3.90.1480.20">
    <property type="entry name" value="Glycosyl transferase family 29"/>
    <property type="match status" value="1"/>
</dbReference>
<dbReference type="PANTHER" id="PTHR11987">
    <property type="entry name" value="ALPHA-2,8-SIALYLTRANSFERASE"/>
    <property type="match status" value="1"/>
</dbReference>
<evidence type="ECO:0000256" key="9">
    <source>
        <dbReference type="ARBA" id="ARBA00023136"/>
    </source>
</evidence>
<dbReference type="PIRSF" id="PIRSF005557">
    <property type="entry name" value="Sialyl_trans"/>
    <property type="match status" value="1"/>
</dbReference>
<dbReference type="GO" id="GO:0009311">
    <property type="term" value="P:oligosaccharide metabolic process"/>
    <property type="evidence" value="ECO:0007669"/>
    <property type="project" value="TreeGrafter"/>
</dbReference>
<dbReference type="GO" id="GO:0003828">
    <property type="term" value="F:alpha-N-acetylneuraminate alpha-2,8-sialyltransferase activity"/>
    <property type="evidence" value="ECO:0007669"/>
    <property type="project" value="TreeGrafter"/>
</dbReference>
<evidence type="ECO:0000256" key="3">
    <source>
        <dbReference type="ARBA" id="ARBA00022676"/>
    </source>
</evidence>
<dbReference type="PANTHER" id="PTHR11987:SF29">
    <property type="entry name" value="ALPHA-2,8-SIALYLTRANSFERASE 8F"/>
    <property type="match status" value="1"/>
</dbReference>
<keyword evidence="6" id="KW-0735">Signal-anchor</keyword>
<accession>A0A9W7TCW9</accession>
<dbReference type="OrthoDB" id="10264956at2759"/>